<comment type="catalytic activity">
    <reaction evidence="10">
        <text>N(4)-(alpha-D-Man-(1-&gt;2)-alpha-D-Man-(1-&gt;2)-alpha-D-Man-(1-&gt;3)-[alpha-D-Man-(1-&gt;2)-alpha-D-Man-(1-&gt;3)-[alpha-D-Man-(1-&gt;2)-alpha-D-Man-(1-&gt;6)]-alpha-D-Man-(1-&gt;6)]-beta-D-Man-(1-&gt;4)-beta-D-GlcNAc-(1-&gt;4)-beta-D-GlcNAc)-L-asparaginyl-[protein] (N-glucan mannose isomer 9A1,2,3B1,2,3) + 4 H2O = N(4)-(alpha-D-Man-(1-&gt;3)-[alpha-D-Man-(1-&gt;3)-[alpha-D-Man-(1-&gt;6)]-alpha-D-Man-(1-&gt;6)]-beta-D-Man-(1-&gt;4)-beta-D-GlcNAc-(1-&gt;4)-beta-D-GlcNAc)-L-asparaginyl-[protein] (N-glucan mannose isomer 5A1,2) + 4 beta-D-mannose</text>
        <dbReference type="Rhea" id="RHEA:56008"/>
        <dbReference type="Rhea" id="RHEA-COMP:14356"/>
        <dbReference type="Rhea" id="RHEA-COMP:14367"/>
        <dbReference type="ChEBI" id="CHEBI:15377"/>
        <dbReference type="ChEBI" id="CHEBI:28563"/>
        <dbReference type="ChEBI" id="CHEBI:59087"/>
        <dbReference type="ChEBI" id="CHEBI:139493"/>
        <dbReference type="EC" id="3.2.1.113"/>
    </reaction>
</comment>
<sequence length="492" mass="56387">MNSKQISYKILLVLFFLQLTTALPTIDPRAEEVKKAFKHAWDGYSKYAYGHDEIQPLSNGVSDSRNGWGASIFDGLDTMIIMGLEDDYNRGLDHIQKVNWTVTNAPSKTFETNIRYLGGLLSAYDLKGDLTLLQKAVELADKVIMPSFDTPNRMPAAFVDVENQRPAKGNIITLAEFGSLQLELVRLSQLTGNLKYERAGNHILEKISRVPSRVPGLYPMIWDLETFTPRSTYITISGGADSYYEYLLKTHILMEGKERLQLDMWNSAVGSMRRYLRSETHFGKVYLAEIEKNYKLMRSGELVCFMPGNLLLGAAYLKDRKIGRFAFELMESCYDTWAHSPTGLAPETWSWIDKSQNLAVFPENMRKSMLTTGFVAQDTGYDLRPETVESLFYFYRMTGDKTYQDKAWNIFQAIEKYCKTSAGYTRISDVMNLNNVGSLDFEESYFFAETLKYLYLIFSDPNYISLDEYVFNTEAHPFKLKTPIHVQARTFS</sequence>
<evidence type="ECO:0000313" key="17">
    <source>
        <dbReference type="Proteomes" id="UP000716291"/>
    </source>
</evidence>
<evidence type="ECO:0000256" key="3">
    <source>
        <dbReference type="ARBA" id="ARBA00007658"/>
    </source>
</evidence>
<dbReference type="InterPro" id="IPR001382">
    <property type="entry name" value="Glyco_hydro_47"/>
</dbReference>
<dbReference type="AlphaFoldDB" id="A0A9P6XCH6"/>
<evidence type="ECO:0000256" key="11">
    <source>
        <dbReference type="PIRSR" id="PIRSR601382-1"/>
    </source>
</evidence>
<feature type="chain" id="PRO_5040502391" description="alpha-1,2-Mannosidase" evidence="15">
    <location>
        <begin position="23"/>
        <end position="492"/>
    </location>
</feature>
<dbReference type="PANTHER" id="PTHR11742">
    <property type="entry name" value="MANNOSYL-OLIGOSACCHARIDE ALPHA-1,2-MANNOSIDASE-RELATED"/>
    <property type="match status" value="1"/>
</dbReference>
<feature type="active site" evidence="11">
    <location>
        <position position="386"/>
    </location>
</feature>
<name>A0A9P6XCH6_RHIOR</name>
<feature type="signal peptide" evidence="15">
    <location>
        <begin position="1"/>
        <end position="22"/>
    </location>
</feature>
<dbReference type="GO" id="GO:0004571">
    <property type="term" value="F:mannosyl-oligosaccharide 1,2-alpha-mannosidase activity"/>
    <property type="evidence" value="ECO:0007669"/>
    <property type="project" value="UniProtKB-EC"/>
</dbReference>
<evidence type="ECO:0000256" key="9">
    <source>
        <dbReference type="ARBA" id="ARBA00047669"/>
    </source>
</evidence>
<evidence type="ECO:0000256" key="7">
    <source>
        <dbReference type="ARBA" id="ARBA00023180"/>
    </source>
</evidence>
<feature type="disulfide bond" evidence="13">
    <location>
        <begin position="304"/>
        <end position="333"/>
    </location>
</feature>
<dbReference type="InterPro" id="IPR036026">
    <property type="entry name" value="Seven-hairpin_glycosidases"/>
</dbReference>
<evidence type="ECO:0000256" key="5">
    <source>
        <dbReference type="ARBA" id="ARBA00022801"/>
    </source>
</evidence>
<dbReference type="EMBL" id="JAANQT010000486">
    <property type="protein sequence ID" value="KAG1310603.1"/>
    <property type="molecule type" value="Genomic_DNA"/>
</dbReference>
<gene>
    <name evidence="16" type="ORF">G6F64_004439</name>
</gene>
<dbReference type="EC" id="3.2.1.-" evidence="14"/>
<feature type="active site" description="Proton donor" evidence="11">
    <location>
        <position position="347"/>
    </location>
</feature>
<feature type="active site" description="Proton donor" evidence="11">
    <location>
        <position position="111"/>
    </location>
</feature>
<evidence type="ECO:0000256" key="8">
    <source>
        <dbReference type="ARBA" id="ARBA00023295"/>
    </source>
</evidence>
<dbReference type="PRINTS" id="PR00747">
    <property type="entry name" value="GLYHDRLASE47"/>
</dbReference>
<evidence type="ECO:0000256" key="6">
    <source>
        <dbReference type="ARBA" id="ARBA00023157"/>
    </source>
</evidence>
<organism evidence="16 17">
    <name type="scientific">Rhizopus oryzae</name>
    <name type="common">Mucormycosis agent</name>
    <name type="synonym">Rhizopus arrhizus var. delemar</name>
    <dbReference type="NCBI Taxonomy" id="64495"/>
    <lineage>
        <taxon>Eukaryota</taxon>
        <taxon>Fungi</taxon>
        <taxon>Fungi incertae sedis</taxon>
        <taxon>Mucoromycota</taxon>
        <taxon>Mucoromycotina</taxon>
        <taxon>Mucoromycetes</taxon>
        <taxon>Mucorales</taxon>
        <taxon>Mucorineae</taxon>
        <taxon>Rhizopodaceae</taxon>
        <taxon>Rhizopus</taxon>
    </lineage>
</organism>
<evidence type="ECO:0000256" key="13">
    <source>
        <dbReference type="PIRSR" id="PIRSR601382-3"/>
    </source>
</evidence>
<dbReference type="InterPro" id="IPR050749">
    <property type="entry name" value="Glycosyl_Hydrolase_47"/>
</dbReference>
<comment type="cofactor">
    <cofactor evidence="1 12">
        <name>Ca(2+)</name>
        <dbReference type="ChEBI" id="CHEBI:29108"/>
    </cofactor>
</comment>
<keyword evidence="8 14" id="KW-0326">Glycosidase</keyword>
<dbReference type="GO" id="GO:0005975">
    <property type="term" value="P:carbohydrate metabolic process"/>
    <property type="evidence" value="ECO:0007669"/>
    <property type="project" value="InterPro"/>
</dbReference>
<comment type="pathway">
    <text evidence="2">Protein modification; protein glycosylation.</text>
</comment>
<keyword evidence="4 15" id="KW-0732">Signal</keyword>
<feature type="active site" evidence="11">
    <location>
        <position position="241"/>
    </location>
</feature>
<keyword evidence="17" id="KW-1185">Reference proteome</keyword>
<keyword evidence="12" id="KW-0479">Metal-binding</keyword>
<keyword evidence="7" id="KW-0325">Glycoprotein</keyword>
<dbReference type="OrthoDB" id="8118055at2759"/>
<dbReference type="Proteomes" id="UP000716291">
    <property type="component" value="Unassembled WGS sequence"/>
</dbReference>
<dbReference type="GO" id="GO:0005509">
    <property type="term" value="F:calcium ion binding"/>
    <property type="evidence" value="ECO:0007669"/>
    <property type="project" value="InterPro"/>
</dbReference>
<dbReference type="PANTHER" id="PTHR11742:SF101">
    <property type="entry name" value="MANNOSYL-OLIGOSACCHARIDE ALPHA-1,2-MANNOSIDASE 1B"/>
    <property type="match status" value="1"/>
</dbReference>
<evidence type="ECO:0000256" key="14">
    <source>
        <dbReference type="RuleBase" id="RU361193"/>
    </source>
</evidence>
<dbReference type="InterPro" id="IPR012341">
    <property type="entry name" value="6hp_glycosidase-like_sf"/>
</dbReference>
<comment type="caution">
    <text evidence="16">The sequence shown here is derived from an EMBL/GenBank/DDBJ whole genome shotgun (WGS) entry which is preliminary data.</text>
</comment>
<keyword evidence="6 13" id="KW-1015">Disulfide bond</keyword>
<dbReference type="Pfam" id="PF01532">
    <property type="entry name" value="Glyco_hydro_47"/>
    <property type="match status" value="1"/>
</dbReference>
<evidence type="ECO:0000313" key="16">
    <source>
        <dbReference type="EMBL" id="KAG1310603.1"/>
    </source>
</evidence>
<proteinExistence type="inferred from homology"/>
<dbReference type="GO" id="GO:0036503">
    <property type="term" value="P:ERAD pathway"/>
    <property type="evidence" value="ECO:0007669"/>
    <property type="project" value="UniProtKB-ARBA"/>
</dbReference>
<reference evidence="16" key="1">
    <citation type="journal article" date="2020" name="Microb. Genom.">
        <title>Genetic diversity of clinical and environmental Mucorales isolates obtained from an investigation of mucormycosis cases among solid organ transplant recipients.</title>
        <authorList>
            <person name="Nguyen M.H."/>
            <person name="Kaul D."/>
            <person name="Muto C."/>
            <person name="Cheng S.J."/>
            <person name="Richter R.A."/>
            <person name="Bruno V.M."/>
            <person name="Liu G."/>
            <person name="Beyhan S."/>
            <person name="Sundermann A.J."/>
            <person name="Mounaud S."/>
            <person name="Pasculle A.W."/>
            <person name="Nierman W.C."/>
            <person name="Driscoll E."/>
            <person name="Cumbie R."/>
            <person name="Clancy C.J."/>
            <person name="Dupont C.L."/>
        </authorList>
    </citation>
    <scope>NUCLEOTIDE SEQUENCE</scope>
    <source>
        <strain evidence="16">GL11</strain>
    </source>
</reference>
<evidence type="ECO:0000256" key="10">
    <source>
        <dbReference type="ARBA" id="ARBA00048605"/>
    </source>
</evidence>
<evidence type="ECO:0000256" key="4">
    <source>
        <dbReference type="ARBA" id="ARBA00022729"/>
    </source>
</evidence>
<comment type="similarity">
    <text evidence="3 14">Belongs to the glycosyl hydrolase 47 family.</text>
</comment>
<evidence type="ECO:0000256" key="1">
    <source>
        <dbReference type="ARBA" id="ARBA00001913"/>
    </source>
</evidence>
<keyword evidence="5 14" id="KW-0378">Hydrolase</keyword>
<comment type="catalytic activity">
    <reaction evidence="9">
        <text>N(4)-(alpha-D-Man-(1-&gt;2)-alpha-D-Man-(1-&gt;2)-alpha-D-Man-(1-&gt;3)-[alpha-D-Man-(1-&gt;3)-[alpha-D-Man-(1-&gt;2)-alpha-D-Man-(1-&gt;6)]-alpha-D-Man-(1-&gt;6)]-beta-D-Man-(1-&gt;4)-beta-D-GlcNAc-(1-&gt;4)-beta-D-GlcNAc)-L-asparaginyl-[protein] (N-glucan mannose isomer 8A1,2,3B1,3) + 3 H2O = N(4)-(alpha-D-Man-(1-&gt;3)-[alpha-D-Man-(1-&gt;3)-[alpha-D-Man-(1-&gt;6)]-alpha-D-Man-(1-&gt;6)]-beta-D-Man-(1-&gt;4)-beta-D-GlcNAc-(1-&gt;4)-beta-D-GlcNAc)-L-asparaginyl-[protein] (N-glucan mannose isomer 5A1,2) + 3 beta-D-mannose</text>
        <dbReference type="Rhea" id="RHEA:56028"/>
        <dbReference type="Rhea" id="RHEA-COMP:14358"/>
        <dbReference type="Rhea" id="RHEA-COMP:14367"/>
        <dbReference type="ChEBI" id="CHEBI:15377"/>
        <dbReference type="ChEBI" id="CHEBI:28563"/>
        <dbReference type="ChEBI" id="CHEBI:59087"/>
        <dbReference type="ChEBI" id="CHEBI:60628"/>
        <dbReference type="EC" id="3.2.1.113"/>
    </reaction>
</comment>
<dbReference type="GO" id="GO:0016020">
    <property type="term" value="C:membrane"/>
    <property type="evidence" value="ECO:0007669"/>
    <property type="project" value="InterPro"/>
</dbReference>
<accession>A0A9P6XCH6</accession>
<dbReference type="GO" id="GO:0005783">
    <property type="term" value="C:endoplasmic reticulum"/>
    <property type="evidence" value="ECO:0007669"/>
    <property type="project" value="TreeGrafter"/>
</dbReference>
<dbReference type="SUPFAM" id="SSF48225">
    <property type="entry name" value="Seven-hairpin glycosidases"/>
    <property type="match status" value="1"/>
</dbReference>
<evidence type="ECO:0000256" key="15">
    <source>
        <dbReference type="SAM" id="SignalP"/>
    </source>
</evidence>
<evidence type="ECO:0000256" key="12">
    <source>
        <dbReference type="PIRSR" id="PIRSR601382-2"/>
    </source>
</evidence>
<evidence type="ECO:0000256" key="2">
    <source>
        <dbReference type="ARBA" id="ARBA00004922"/>
    </source>
</evidence>
<keyword evidence="12" id="KW-0106">Calcium</keyword>
<dbReference type="Gene3D" id="1.50.10.10">
    <property type="match status" value="1"/>
</dbReference>
<protein>
    <recommendedName>
        <fullName evidence="14">alpha-1,2-Mannosidase</fullName>
        <ecNumber evidence="14">3.2.1.-</ecNumber>
    </recommendedName>
</protein>
<feature type="binding site" evidence="12">
    <location>
        <position position="473"/>
    </location>
    <ligand>
        <name>Ca(2+)</name>
        <dbReference type="ChEBI" id="CHEBI:29108"/>
    </ligand>
</feature>